<feature type="compositionally biased region" description="Acidic residues" evidence="1">
    <location>
        <begin position="238"/>
        <end position="254"/>
    </location>
</feature>
<dbReference type="OrthoDB" id="140937at2"/>
<dbReference type="EMBL" id="SHKY01000001">
    <property type="protein sequence ID" value="RZU53245.1"/>
    <property type="molecule type" value="Genomic_DNA"/>
</dbReference>
<evidence type="ECO:0000313" key="3">
    <source>
        <dbReference type="EMBL" id="RZU53245.1"/>
    </source>
</evidence>
<dbReference type="AlphaFoldDB" id="A0A4Q7ZRW5"/>
<feature type="compositionally biased region" description="Basic and acidic residues" evidence="1">
    <location>
        <begin position="186"/>
        <end position="209"/>
    </location>
</feature>
<evidence type="ECO:0008006" key="5">
    <source>
        <dbReference type="Google" id="ProtNLM"/>
    </source>
</evidence>
<feature type="compositionally biased region" description="Basic and acidic residues" evidence="1">
    <location>
        <begin position="90"/>
        <end position="109"/>
    </location>
</feature>
<organism evidence="3 4">
    <name type="scientific">Krasilnikovia cinnamomea</name>
    <dbReference type="NCBI Taxonomy" id="349313"/>
    <lineage>
        <taxon>Bacteria</taxon>
        <taxon>Bacillati</taxon>
        <taxon>Actinomycetota</taxon>
        <taxon>Actinomycetes</taxon>
        <taxon>Micromonosporales</taxon>
        <taxon>Micromonosporaceae</taxon>
        <taxon>Krasilnikovia</taxon>
    </lineage>
</organism>
<proteinExistence type="predicted"/>
<sequence length="269" mass="29363">MRILRITATSLLAVAASSAFAMPAQAAPKDSDHDGMPNSWEIKHKLNPRSKADARKDLDGDRLPNVLEYRLGGNPRDEDTDNDGQDDGDERNTRTRVDKADTDGDHILDGDEDCDHDGVANEDEDDATERCAKDDDDVDRDFVADEDENDLGLRVGDRDTDADGVPDGSEDRDRDGRANEDEDDSGHDACDGDRDHDGKRDEDEADRLGTVESFEMGTGALVVVTTTGSRLSAKVTDDTEIEFEDGHDAEEEGADVSVLPQAPESRSWS</sequence>
<feature type="compositionally biased region" description="Basic and acidic residues" evidence="1">
    <location>
        <begin position="169"/>
        <end position="179"/>
    </location>
</feature>
<keyword evidence="2" id="KW-0732">Signal</keyword>
<reference evidence="3 4" key="1">
    <citation type="submission" date="2019-02" db="EMBL/GenBank/DDBJ databases">
        <title>Sequencing the genomes of 1000 actinobacteria strains.</title>
        <authorList>
            <person name="Klenk H.-P."/>
        </authorList>
    </citation>
    <scope>NUCLEOTIDE SEQUENCE [LARGE SCALE GENOMIC DNA]</scope>
    <source>
        <strain evidence="3 4">DSM 45162</strain>
    </source>
</reference>
<evidence type="ECO:0000256" key="1">
    <source>
        <dbReference type="SAM" id="MobiDB-lite"/>
    </source>
</evidence>
<name>A0A4Q7ZRW5_9ACTN</name>
<evidence type="ECO:0000256" key="2">
    <source>
        <dbReference type="SAM" id="SignalP"/>
    </source>
</evidence>
<keyword evidence="4" id="KW-1185">Reference proteome</keyword>
<feature type="region of interest" description="Disordered" evidence="1">
    <location>
        <begin position="237"/>
        <end position="269"/>
    </location>
</feature>
<feature type="compositionally biased region" description="Acidic residues" evidence="1">
    <location>
        <begin position="134"/>
        <end position="150"/>
    </location>
</feature>
<feature type="region of interest" description="Disordered" evidence="1">
    <location>
        <begin position="24"/>
        <end position="212"/>
    </location>
</feature>
<feature type="signal peptide" evidence="2">
    <location>
        <begin position="1"/>
        <end position="26"/>
    </location>
</feature>
<feature type="compositionally biased region" description="Acidic residues" evidence="1">
    <location>
        <begin position="110"/>
        <end position="127"/>
    </location>
</feature>
<protein>
    <recommendedName>
        <fullName evidence="5">Thrombospondin type 3 repeat-containing protein</fullName>
    </recommendedName>
</protein>
<feature type="compositionally biased region" description="Acidic residues" evidence="1">
    <location>
        <begin position="78"/>
        <end position="89"/>
    </location>
</feature>
<gene>
    <name evidence="3" type="ORF">EV385_5148</name>
</gene>
<accession>A0A4Q7ZRW5</accession>
<feature type="compositionally biased region" description="Basic and acidic residues" evidence="1">
    <location>
        <begin position="50"/>
        <end position="62"/>
    </location>
</feature>
<comment type="caution">
    <text evidence="3">The sequence shown here is derived from an EMBL/GenBank/DDBJ whole genome shotgun (WGS) entry which is preliminary data.</text>
</comment>
<dbReference type="Proteomes" id="UP000292564">
    <property type="component" value="Unassembled WGS sequence"/>
</dbReference>
<dbReference type="RefSeq" id="WP_130511752.1">
    <property type="nucleotide sequence ID" value="NZ_SHKY01000001.1"/>
</dbReference>
<feature type="chain" id="PRO_5020914102" description="Thrombospondin type 3 repeat-containing protein" evidence="2">
    <location>
        <begin position="27"/>
        <end position="269"/>
    </location>
</feature>
<evidence type="ECO:0000313" key="4">
    <source>
        <dbReference type="Proteomes" id="UP000292564"/>
    </source>
</evidence>